<dbReference type="PANTHER" id="PTHR12312">
    <property type="entry name" value="TWISTED GASTRULATION PROTEIN HOMOLOG 1-A-RELATED"/>
    <property type="match status" value="1"/>
</dbReference>
<comment type="caution">
    <text evidence="3">The sequence shown here is derived from an EMBL/GenBank/DDBJ whole genome shotgun (WGS) entry which is preliminary data.</text>
</comment>
<gene>
    <name evidence="3" type="ORF">DPMN_193093</name>
</gene>
<dbReference type="AlphaFoldDB" id="A0A9D3Y5A0"/>
<dbReference type="GO" id="GO:0030510">
    <property type="term" value="P:regulation of BMP signaling pathway"/>
    <property type="evidence" value="ECO:0007669"/>
    <property type="project" value="TreeGrafter"/>
</dbReference>
<organism evidence="3 4">
    <name type="scientific">Dreissena polymorpha</name>
    <name type="common">Zebra mussel</name>
    <name type="synonym">Mytilus polymorpha</name>
    <dbReference type="NCBI Taxonomy" id="45954"/>
    <lineage>
        <taxon>Eukaryota</taxon>
        <taxon>Metazoa</taxon>
        <taxon>Spiralia</taxon>
        <taxon>Lophotrochozoa</taxon>
        <taxon>Mollusca</taxon>
        <taxon>Bivalvia</taxon>
        <taxon>Autobranchia</taxon>
        <taxon>Heteroconchia</taxon>
        <taxon>Euheterodonta</taxon>
        <taxon>Imparidentia</taxon>
        <taxon>Neoheterodontei</taxon>
        <taxon>Myida</taxon>
        <taxon>Dreissenoidea</taxon>
        <taxon>Dreissenidae</taxon>
        <taxon>Dreissena</taxon>
    </lineage>
</organism>
<evidence type="ECO:0000256" key="1">
    <source>
        <dbReference type="SAM" id="SignalP"/>
    </source>
</evidence>
<proteinExistence type="predicted"/>
<keyword evidence="4" id="KW-1185">Reference proteome</keyword>
<feature type="domain" description="Tsg N-terminal" evidence="2">
    <location>
        <begin position="23"/>
        <end position="76"/>
    </location>
</feature>
<dbReference type="InterPro" id="IPR006761">
    <property type="entry name" value="Tsg"/>
</dbReference>
<feature type="chain" id="PRO_5039600311" description="Tsg N-terminal domain-containing protein" evidence="1">
    <location>
        <begin position="24"/>
        <end position="76"/>
    </location>
</feature>
<reference evidence="3" key="2">
    <citation type="submission" date="2020-11" db="EMBL/GenBank/DDBJ databases">
        <authorList>
            <person name="McCartney M.A."/>
            <person name="Auch B."/>
            <person name="Kono T."/>
            <person name="Mallez S."/>
            <person name="Becker A."/>
            <person name="Gohl D.M."/>
            <person name="Silverstein K.A.T."/>
            <person name="Koren S."/>
            <person name="Bechman K.B."/>
            <person name="Herman A."/>
            <person name="Abrahante J.E."/>
            <person name="Garbe J."/>
        </authorList>
    </citation>
    <scope>NUCLEOTIDE SEQUENCE</scope>
    <source>
        <strain evidence="3">Duluth1</strain>
        <tissue evidence="3">Whole animal</tissue>
    </source>
</reference>
<feature type="signal peptide" evidence="1">
    <location>
        <begin position="1"/>
        <end position="23"/>
    </location>
</feature>
<dbReference type="PANTHER" id="PTHR12312:SF16">
    <property type="entry name" value="TWISTED GASTRULATION PROTEIN HOMOLOG 1-A-RELATED"/>
    <property type="match status" value="1"/>
</dbReference>
<evidence type="ECO:0000313" key="3">
    <source>
        <dbReference type="EMBL" id="KAH3692544.1"/>
    </source>
</evidence>
<dbReference type="Pfam" id="PF23782">
    <property type="entry name" value="Tsg_N"/>
    <property type="match status" value="1"/>
</dbReference>
<sequence length="76" mass="8369">MRIPYTLITLVLSVACLYVMVEACNEQICASPVSRCQLIQACDCDMSDKKNCSCCHNCQLCLAQLYSECCSCVGKC</sequence>
<dbReference type="EMBL" id="JAIWYP010000021">
    <property type="protein sequence ID" value="KAH3692544.1"/>
    <property type="molecule type" value="Genomic_DNA"/>
</dbReference>
<dbReference type="GO" id="GO:0005615">
    <property type="term" value="C:extracellular space"/>
    <property type="evidence" value="ECO:0007669"/>
    <property type="project" value="TreeGrafter"/>
</dbReference>
<protein>
    <recommendedName>
        <fullName evidence="2">Tsg N-terminal domain-containing protein</fullName>
    </recommendedName>
</protein>
<evidence type="ECO:0000259" key="2">
    <source>
        <dbReference type="Pfam" id="PF23782"/>
    </source>
</evidence>
<accession>A0A9D3Y5A0</accession>
<name>A0A9D3Y5A0_DREPO</name>
<dbReference type="Proteomes" id="UP000828390">
    <property type="component" value="Unassembled WGS sequence"/>
</dbReference>
<reference evidence="3" key="1">
    <citation type="journal article" date="2019" name="bioRxiv">
        <title>The Genome of the Zebra Mussel, Dreissena polymorpha: A Resource for Invasive Species Research.</title>
        <authorList>
            <person name="McCartney M.A."/>
            <person name="Auch B."/>
            <person name="Kono T."/>
            <person name="Mallez S."/>
            <person name="Zhang Y."/>
            <person name="Obille A."/>
            <person name="Becker A."/>
            <person name="Abrahante J.E."/>
            <person name="Garbe J."/>
            <person name="Badalamenti J.P."/>
            <person name="Herman A."/>
            <person name="Mangelson H."/>
            <person name="Liachko I."/>
            <person name="Sullivan S."/>
            <person name="Sone E.D."/>
            <person name="Koren S."/>
            <person name="Silverstein K.A.T."/>
            <person name="Beckman K.B."/>
            <person name="Gohl D.M."/>
        </authorList>
    </citation>
    <scope>NUCLEOTIDE SEQUENCE</scope>
    <source>
        <strain evidence="3">Duluth1</strain>
        <tissue evidence="3">Whole animal</tissue>
    </source>
</reference>
<dbReference type="InterPro" id="IPR057635">
    <property type="entry name" value="Tsg_N"/>
</dbReference>
<evidence type="ECO:0000313" key="4">
    <source>
        <dbReference type="Proteomes" id="UP000828390"/>
    </source>
</evidence>
<dbReference type="PROSITE" id="PS51257">
    <property type="entry name" value="PROKAR_LIPOPROTEIN"/>
    <property type="match status" value="1"/>
</dbReference>
<keyword evidence="1" id="KW-0732">Signal</keyword>